<reference evidence="12" key="1">
    <citation type="submission" date="2025-08" db="UniProtKB">
        <authorList>
            <consortium name="Ensembl"/>
        </authorList>
    </citation>
    <scope>IDENTIFICATION</scope>
</reference>
<accession>A0A3B5MM43</accession>
<evidence type="ECO:0000313" key="12">
    <source>
        <dbReference type="Ensembl" id="ENSXCOP00000024631.1"/>
    </source>
</evidence>
<dbReference type="InterPro" id="IPR051145">
    <property type="entry name" value="GAS-SHBG-PROS"/>
</dbReference>
<keyword evidence="5" id="KW-0732">Signal</keyword>
<dbReference type="FunFam" id="2.10.25.10:FF:000003">
    <property type="entry name" value="fibrillin-1 isoform X1"/>
    <property type="match status" value="1"/>
</dbReference>
<evidence type="ECO:0000256" key="7">
    <source>
        <dbReference type="ARBA" id="ARBA00023157"/>
    </source>
</evidence>
<dbReference type="GeneTree" id="ENSGT00950000183158"/>
<keyword evidence="3" id="KW-0964">Secreted</keyword>
<protein>
    <submittedName>
        <fullName evidence="12">Fibrillin 1</fullName>
    </submittedName>
</protein>
<evidence type="ECO:0000259" key="10">
    <source>
        <dbReference type="PROSITE" id="PS50026"/>
    </source>
</evidence>
<keyword evidence="4 9" id="KW-0245">EGF-like domain</keyword>
<dbReference type="InterPro" id="IPR049388">
    <property type="entry name" value="FBN_EGF_N"/>
</dbReference>
<dbReference type="FunFam" id="2.10.25.10:FF:000097">
    <property type="entry name" value="Fibrillin 2"/>
    <property type="match status" value="1"/>
</dbReference>
<comment type="caution">
    <text evidence="9">Lacks conserved residue(s) required for the propagation of feature annotation.</text>
</comment>
<dbReference type="Pfam" id="PF21364">
    <property type="entry name" value="EGF_FBN_1st"/>
    <property type="match status" value="1"/>
</dbReference>
<dbReference type="GO" id="GO:0005509">
    <property type="term" value="F:calcium ion binding"/>
    <property type="evidence" value="ECO:0007669"/>
    <property type="project" value="InterPro"/>
</dbReference>
<dbReference type="InterPro" id="IPR049883">
    <property type="entry name" value="NOTCH1_EGF-like"/>
</dbReference>
<evidence type="ECO:0000256" key="9">
    <source>
        <dbReference type="PROSITE-ProRule" id="PRU00076"/>
    </source>
</evidence>
<dbReference type="SMART" id="SM00179">
    <property type="entry name" value="EGF_CA"/>
    <property type="match status" value="1"/>
</dbReference>
<keyword evidence="13" id="KW-1185">Reference proteome</keyword>
<evidence type="ECO:0000313" key="13">
    <source>
        <dbReference type="Proteomes" id="UP000261380"/>
    </source>
</evidence>
<dbReference type="InterPro" id="IPR000152">
    <property type="entry name" value="EGF-type_Asp/Asn_hydroxyl_site"/>
</dbReference>
<dbReference type="Proteomes" id="UP000261380">
    <property type="component" value="Unplaced"/>
</dbReference>
<dbReference type="CDD" id="cd00054">
    <property type="entry name" value="EGF_CA"/>
    <property type="match status" value="1"/>
</dbReference>
<name>A0A3B5MM43_9TELE</name>
<dbReference type="PROSITE" id="PS00010">
    <property type="entry name" value="ASX_HYDROXYL"/>
    <property type="match status" value="1"/>
</dbReference>
<dbReference type="PANTHER" id="PTHR24040">
    <property type="entry name" value="LAMININ G-LIKE DOMAIN-CONTAINING PROTEIN"/>
    <property type="match status" value="1"/>
</dbReference>
<feature type="disulfide bond" evidence="9">
    <location>
        <begin position="173"/>
        <end position="183"/>
    </location>
</feature>
<dbReference type="PANTHER" id="PTHR24040:SF8">
    <property type="entry name" value="FIBRILLIN 1"/>
    <property type="match status" value="1"/>
</dbReference>
<dbReference type="Ensembl" id="ENSXCOT00000024929.1">
    <property type="protein sequence ID" value="ENSXCOP00000024631.1"/>
    <property type="gene ID" value="ENSXCOG00000018398.1"/>
</dbReference>
<evidence type="ECO:0000256" key="6">
    <source>
        <dbReference type="ARBA" id="ARBA00022737"/>
    </source>
</evidence>
<dbReference type="PROSITE" id="PS01187">
    <property type="entry name" value="EGF_CA"/>
    <property type="match status" value="1"/>
</dbReference>
<dbReference type="GO" id="GO:0005576">
    <property type="term" value="C:extracellular region"/>
    <property type="evidence" value="ECO:0007669"/>
    <property type="project" value="UniProtKB-SubCell"/>
</dbReference>
<dbReference type="Gene3D" id="3.90.290.10">
    <property type="entry name" value="TGF-beta binding (TB) domain"/>
    <property type="match status" value="1"/>
</dbReference>
<keyword evidence="8" id="KW-0325">Glycoprotein</keyword>
<dbReference type="InterPro" id="IPR036773">
    <property type="entry name" value="TB_dom_sf"/>
</dbReference>
<dbReference type="PROSITE" id="PS01186">
    <property type="entry name" value="EGF_2"/>
    <property type="match status" value="1"/>
</dbReference>
<dbReference type="SMART" id="SM00181">
    <property type="entry name" value="EGF"/>
    <property type="match status" value="4"/>
</dbReference>
<dbReference type="FunFam" id="3.90.290.10:FF:000003">
    <property type="entry name" value="Fibrillin 3"/>
    <property type="match status" value="1"/>
</dbReference>
<dbReference type="AlphaFoldDB" id="A0A3B5MM43"/>
<evidence type="ECO:0000256" key="5">
    <source>
        <dbReference type="ARBA" id="ARBA00022729"/>
    </source>
</evidence>
<evidence type="ECO:0000256" key="1">
    <source>
        <dbReference type="ARBA" id="ARBA00004613"/>
    </source>
</evidence>
<evidence type="ECO:0000259" key="11">
    <source>
        <dbReference type="PROSITE" id="PS51364"/>
    </source>
</evidence>
<dbReference type="InterPro" id="IPR001881">
    <property type="entry name" value="EGF-like_Ca-bd_dom"/>
</dbReference>
<feature type="domain" description="EGF-like" evidence="10">
    <location>
        <begin position="269"/>
        <end position="310"/>
    </location>
</feature>
<reference evidence="12" key="2">
    <citation type="submission" date="2025-09" db="UniProtKB">
        <authorList>
            <consortium name="Ensembl"/>
        </authorList>
    </citation>
    <scope>IDENTIFICATION</scope>
</reference>
<feature type="domain" description="TB" evidence="11">
    <location>
        <begin position="207"/>
        <end position="250"/>
    </location>
</feature>
<comment type="similarity">
    <text evidence="2">Belongs to the fibrillin family.</text>
</comment>
<evidence type="ECO:0000256" key="8">
    <source>
        <dbReference type="ARBA" id="ARBA00023180"/>
    </source>
</evidence>
<dbReference type="PROSITE" id="PS50026">
    <property type="entry name" value="EGF_3"/>
    <property type="match status" value="2"/>
</dbReference>
<organism evidence="12 13">
    <name type="scientific">Xiphophorus couchianus</name>
    <name type="common">Monterrey platyfish</name>
    <dbReference type="NCBI Taxonomy" id="32473"/>
    <lineage>
        <taxon>Eukaryota</taxon>
        <taxon>Metazoa</taxon>
        <taxon>Chordata</taxon>
        <taxon>Craniata</taxon>
        <taxon>Vertebrata</taxon>
        <taxon>Euteleostomi</taxon>
        <taxon>Actinopterygii</taxon>
        <taxon>Neopterygii</taxon>
        <taxon>Teleostei</taxon>
        <taxon>Neoteleostei</taxon>
        <taxon>Acanthomorphata</taxon>
        <taxon>Ovalentaria</taxon>
        <taxon>Atherinomorphae</taxon>
        <taxon>Cyprinodontiformes</taxon>
        <taxon>Poeciliidae</taxon>
        <taxon>Poeciliinae</taxon>
        <taxon>Xiphophorus</taxon>
    </lineage>
</organism>
<feature type="domain" description="EGF-like" evidence="10">
    <location>
        <begin position="169"/>
        <end position="201"/>
    </location>
</feature>
<gene>
    <name evidence="12" type="primary">FBN1</name>
</gene>
<comment type="subcellular location">
    <subcellularLocation>
        <location evidence="1">Secreted</location>
    </subcellularLocation>
</comment>
<keyword evidence="6" id="KW-0677">Repeat</keyword>
<evidence type="ECO:0000256" key="3">
    <source>
        <dbReference type="ARBA" id="ARBA00022525"/>
    </source>
</evidence>
<dbReference type="SUPFAM" id="SSF57581">
    <property type="entry name" value="TB module/8-cys domain"/>
    <property type="match status" value="1"/>
</dbReference>
<dbReference type="GO" id="GO:0001527">
    <property type="term" value="C:microfibril"/>
    <property type="evidence" value="ECO:0007669"/>
    <property type="project" value="UniProtKB-ARBA"/>
</dbReference>
<evidence type="ECO:0000256" key="4">
    <source>
        <dbReference type="ARBA" id="ARBA00022536"/>
    </source>
</evidence>
<dbReference type="InterPro" id="IPR017878">
    <property type="entry name" value="TB_dom"/>
</dbReference>
<sequence length="313" mass="33782">DSSMSSLCRRFYLTWLTLMCRNIWVQRQEVHSACTLCHTDLPLFHTPEPIHYSPHRSAPSYDAHLPSGTSVGSAGDHKPNVCGSRNSAYCCPGWKTLTGGNQCIVPICRSTCGDGFCSRPNMCTCPNGQIASTCGSKSVQHCNIRCMNGGTCAEDNCQCQKGYVGNHCGQPVCENGCLNGGRCVAPNRCVCTYGFTGAQCERDYRTGPCFASVNNQMCQGQLTGIVCTKTLCCATVGRAWGHPCEMCPAQPHPCRRGFIPNHRTGACQDVDECQAIPGICQGGNCINTVGSFECKCPAGHKFNEISQKCEGEF</sequence>
<dbReference type="Pfam" id="PF07645">
    <property type="entry name" value="EGF_CA"/>
    <property type="match status" value="1"/>
</dbReference>
<feature type="disulfide bond" evidence="9">
    <location>
        <begin position="191"/>
        <end position="200"/>
    </location>
</feature>
<dbReference type="InterPro" id="IPR018097">
    <property type="entry name" value="EGF_Ca-bd_CS"/>
</dbReference>
<dbReference type="PROSITE" id="PS00022">
    <property type="entry name" value="EGF_1"/>
    <property type="match status" value="1"/>
</dbReference>
<dbReference type="Gene3D" id="2.10.25.10">
    <property type="entry name" value="Laminin"/>
    <property type="match status" value="3"/>
</dbReference>
<dbReference type="Pfam" id="PF18193">
    <property type="entry name" value="Fibrillin_U_N"/>
    <property type="match status" value="1"/>
</dbReference>
<proteinExistence type="inferred from homology"/>
<dbReference type="PROSITE" id="PS51364">
    <property type="entry name" value="TB"/>
    <property type="match status" value="1"/>
</dbReference>
<dbReference type="InterPro" id="IPR040872">
    <property type="entry name" value="Fibrillin_U_N"/>
</dbReference>
<evidence type="ECO:0000256" key="2">
    <source>
        <dbReference type="ARBA" id="ARBA00008972"/>
    </source>
</evidence>
<keyword evidence="7 9" id="KW-1015">Disulfide bond</keyword>
<dbReference type="InterPro" id="IPR000742">
    <property type="entry name" value="EGF"/>
</dbReference>